<name>A0A1A9ZVC5_GLOPL</name>
<sequence length="134" mass="15485">MESTRLFQLIGDGHTLENPMIRVPFENIKKRSAIRWMPTQEEQLMASPGILPLYFGVIIWWMKEILVILKASIILSTVQRNDKDVDDNNDGSYNNDKRNYLFVFVLNFVLAKRPINSELSILETKLATKSGQEN</sequence>
<dbReference type="VEuPathDB" id="VectorBase:GPAI026201"/>
<organism evidence="1 2">
    <name type="scientific">Glossina pallidipes</name>
    <name type="common">Tsetse fly</name>
    <dbReference type="NCBI Taxonomy" id="7398"/>
    <lineage>
        <taxon>Eukaryota</taxon>
        <taxon>Metazoa</taxon>
        <taxon>Ecdysozoa</taxon>
        <taxon>Arthropoda</taxon>
        <taxon>Hexapoda</taxon>
        <taxon>Insecta</taxon>
        <taxon>Pterygota</taxon>
        <taxon>Neoptera</taxon>
        <taxon>Endopterygota</taxon>
        <taxon>Diptera</taxon>
        <taxon>Brachycera</taxon>
        <taxon>Muscomorpha</taxon>
        <taxon>Hippoboscoidea</taxon>
        <taxon>Glossinidae</taxon>
        <taxon>Glossina</taxon>
    </lineage>
</organism>
<dbReference type="EnsemblMetazoa" id="GPAI026201-RA">
    <property type="protein sequence ID" value="GPAI026201-PA"/>
    <property type="gene ID" value="GPAI026201"/>
</dbReference>
<keyword evidence="2" id="KW-1185">Reference proteome</keyword>
<reference evidence="2" key="1">
    <citation type="submission" date="2014-03" db="EMBL/GenBank/DDBJ databases">
        <authorList>
            <person name="Aksoy S."/>
            <person name="Warren W."/>
            <person name="Wilson R.K."/>
        </authorList>
    </citation>
    <scope>NUCLEOTIDE SEQUENCE [LARGE SCALE GENOMIC DNA]</scope>
    <source>
        <strain evidence="2">IAEA</strain>
    </source>
</reference>
<protein>
    <submittedName>
        <fullName evidence="1">Uncharacterized protein</fullName>
    </submittedName>
</protein>
<dbReference type="Proteomes" id="UP000092445">
    <property type="component" value="Unassembled WGS sequence"/>
</dbReference>
<evidence type="ECO:0000313" key="1">
    <source>
        <dbReference type="EnsemblMetazoa" id="GPAI026201-PA"/>
    </source>
</evidence>
<proteinExistence type="predicted"/>
<accession>A0A1A9ZVC5</accession>
<dbReference type="AlphaFoldDB" id="A0A1A9ZVC5"/>
<reference evidence="1" key="2">
    <citation type="submission" date="2020-05" db="UniProtKB">
        <authorList>
            <consortium name="EnsemblMetazoa"/>
        </authorList>
    </citation>
    <scope>IDENTIFICATION</scope>
    <source>
        <strain evidence="1">IAEA</strain>
    </source>
</reference>
<evidence type="ECO:0000313" key="2">
    <source>
        <dbReference type="Proteomes" id="UP000092445"/>
    </source>
</evidence>